<dbReference type="Pfam" id="PF07311">
    <property type="entry name" value="Dodecin"/>
    <property type="match status" value="1"/>
</dbReference>
<evidence type="ECO:0000313" key="1">
    <source>
        <dbReference type="EMBL" id="MDT0498741.1"/>
    </source>
</evidence>
<dbReference type="InterPro" id="IPR009923">
    <property type="entry name" value="Dodecin"/>
</dbReference>
<dbReference type="InterPro" id="IPR036694">
    <property type="entry name" value="Dodecin-like_sf"/>
</dbReference>
<gene>
    <name evidence="1" type="ORF">RM530_15435</name>
</gene>
<reference evidence="1 2" key="1">
    <citation type="submission" date="2023-09" db="EMBL/GenBank/DDBJ databases">
        <authorList>
            <person name="Rey-Velasco X."/>
        </authorList>
    </citation>
    <scope>NUCLEOTIDE SEQUENCE [LARGE SCALE GENOMIC DNA]</scope>
    <source>
        <strain evidence="1 2">W345</strain>
    </source>
</reference>
<dbReference type="Gene3D" id="3.30.1660.10">
    <property type="entry name" value="Flavin-binding protein dodecin"/>
    <property type="match status" value="1"/>
</dbReference>
<name>A0ABU2WLH6_9GAMM</name>
<dbReference type="Proteomes" id="UP001254608">
    <property type="component" value="Unassembled WGS sequence"/>
</dbReference>
<organism evidence="1 2">
    <name type="scientific">Banduia mediterranea</name>
    <dbReference type="NCBI Taxonomy" id="3075609"/>
    <lineage>
        <taxon>Bacteria</taxon>
        <taxon>Pseudomonadati</taxon>
        <taxon>Pseudomonadota</taxon>
        <taxon>Gammaproteobacteria</taxon>
        <taxon>Nevskiales</taxon>
        <taxon>Algiphilaceae</taxon>
        <taxon>Banduia</taxon>
    </lineage>
</organism>
<dbReference type="PANTHER" id="PTHR39324">
    <property type="entry name" value="CALCIUM DODECIN"/>
    <property type="match status" value="1"/>
</dbReference>
<dbReference type="SUPFAM" id="SSF89807">
    <property type="entry name" value="Dodecin-like"/>
    <property type="match status" value="1"/>
</dbReference>
<dbReference type="PANTHER" id="PTHR39324:SF1">
    <property type="entry name" value="CALCIUM DODECIN"/>
    <property type="match status" value="1"/>
</dbReference>
<comment type="caution">
    <text evidence="1">The sequence shown here is derived from an EMBL/GenBank/DDBJ whole genome shotgun (WGS) entry which is preliminary data.</text>
</comment>
<dbReference type="EMBL" id="JAVRIC010000026">
    <property type="protein sequence ID" value="MDT0498741.1"/>
    <property type="molecule type" value="Genomic_DNA"/>
</dbReference>
<dbReference type="InterPro" id="IPR025543">
    <property type="entry name" value="Dodecin-like"/>
</dbReference>
<dbReference type="RefSeq" id="WP_311366153.1">
    <property type="nucleotide sequence ID" value="NZ_JAVRIC010000026.1"/>
</dbReference>
<protein>
    <submittedName>
        <fullName evidence="1">Dodecin family protein</fullName>
    </submittedName>
</protein>
<accession>A0ABU2WLH6</accession>
<sequence length="70" mass="7853">MQHDHTYKITEIVGSSKTSVEDAVRTAIARAGKTLHGMKWFEVVETRGWIDGDQIGHWQVTLKVGFVLEG</sequence>
<dbReference type="InterPro" id="IPR050049">
    <property type="entry name" value="Dodecin_bact"/>
</dbReference>
<evidence type="ECO:0000313" key="2">
    <source>
        <dbReference type="Proteomes" id="UP001254608"/>
    </source>
</evidence>
<keyword evidence="2" id="KW-1185">Reference proteome</keyword>
<proteinExistence type="predicted"/>
<dbReference type="NCBIfam" id="NF043052">
    <property type="entry name" value="DodecBact"/>
    <property type="match status" value="1"/>
</dbReference>